<dbReference type="EMBL" id="NIGF01000002">
    <property type="protein sequence ID" value="PQV65123.1"/>
    <property type="molecule type" value="Genomic_DNA"/>
</dbReference>
<evidence type="ECO:0000259" key="2">
    <source>
        <dbReference type="Pfam" id="PF01035"/>
    </source>
</evidence>
<protein>
    <submittedName>
        <fullName evidence="3">Methylated-DNA-protein-cysteine methyltransferase related protein</fullName>
    </submittedName>
</protein>
<dbReference type="InParanoid" id="A0A2S8SWF1"/>
<proteinExistence type="predicted"/>
<dbReference type="AlphaFoldDB" id="A0A2S8SWF1"/>
<sequence length="108" mass="12394">MMKPEIAEEQELIRRQIWQLAREIPSGRVISYGALGKRSEPPISGYICGRIMALAMKDVPWWRVVGKDGKLPIGKRGPENAARQRELLREEGVEFDENGAILRRFFDD</sequence>
<feature type="domain" description="Methylated-DNA-[protein]-cysteine S-methyltransferase DNA binding" evidence="2">
    <location>
        <begin position="14"/>
        <end position="93"/>
    </location>
</feature>
<evidence type="ECO:0000256" key="1">
    <source>
        <dbReference type="ARBA" id="ARBA00022763"/>
    </source>
</evidence>
<name>A0A2S8SWF1_9BACT</name>
<evidence type="ECO:0000313" key="4">
    <source>
        <dbReference type="Proteomes" id="UP000237684"/>
    </source>
</evidence>
<dbReference type="GO" id="GO:0008168">
    <property type="term" value="F:methyltransferase activity"/>
    <property type="evidence" value="ECO:0007669"/>
    <property type="project" value="UniProtKB-KW"/>
</dbReference>
<keyword evidence="3" id="KW-0808">Transferase</keyword>
<dbReference type="CDD" id="cd06445">
    <property type="entry name" value="ATase"/>
    <property type="match status" value="1"/>
</dbReference>
<dbReference type="Pfam" id="PF01035">
    <property type="entry name" value="DNA_binding_1"/>
    <property type="match status" value="1"/>
</dbReference>
<evidence type="ECO:0000313" key="3">
    <source>
        <dbReference type="EMBL" id="PQV65123.1"/>
    </source>
</evidence>
<dbReference type="PANTHER" id="PTHR42942:SF1">
    <property type="entry name" value="ALKYLTRANSFERASE-LIKE PROTEIN 1"/>
    <property type="match status" value="1"/>
</dbReference>
<dbReference type="InterPro" id="IPR052520">
    <property type="entry name" value="ATL_DNA_repair"/>
</dbReference>
<dbReference type="InterPro" id="IPR036217">
    <property type="entry name" value="MethylDNA_cys_MeTrfase_DNAb"/>
</dbReference>
<dbReference type="SUPFAM" id="SSF46767">
    <property type="entry name" value="Methylated DNA-protein cysteine methyltransferase, C-terminal domain"/>
    <property type="match status" value="1"/>
</dbReference>
<keyword evidence="3" id="KW-0489">Methyltransferase</keyword>
<dbReference type="GO" id="GO:0006281">
    <property type="term" value="P:DNA repair"/>
    <property type="evidence" value="ECO:0007669"/>
    <property type="project" value="InterPro"/>
</dbReference>
<dbReference type="Gene3D" id="1.10.10.10">
    <property type="entry name" value="Winged helix-like DNA-binding domain superfamily/Winged helix DNA-binding domain"/>
    <property type="match status" value="1"/>
</dbReference>
<dbReference type="InterPro" id="IPR014048">
    <property type="entry name" value="MethylDNA_cys_MeTrfase_DNA-bd"/>
</dbReference>
<comment type="caution">
    <text evidence="3">The sequence shown here is derived from an EMBL/GenBank/DDBJ whole genome shotgun (WGS) entry which is preliminary data.</text>
</comment>
<gene>
    <name evidence="3" type="ORF">B1R32_102130</name>
</gene>
<reference evidence="3 4" key="1">
    <citation type="journal article" date="2018" name="Syst. Appl. Microbiol.">
        <title>Abditibacterium utsteinense sp. nov., the first cultivated member of candidate phylum FBP, isolated from ice-free Antarctic soil samples.</title>
        <authorList>
            <person name="Tahon G."/>
            <person name="Tytgat B."/>
            <person name="Lebbe L."/>
            <person name="Carlier A."/>
            <person name="Willems A."/>
        </authorList>
    </citation>
    <scope>NUCLEOTIDE SEQUENCE [LARGE SCALE GENOMIC DNA]</scope>
    <source>
        <strain evidence="3 4">LMG 29911</strain>
    </source>
</reference>
<accession>A0A2S8SWF1</accession>
<dbReference type="GO" id="GO:0032259">
    <property type="term" value="P:methylation"/>
    <property type="evidence" value="ECO:0007669"/>
    <property type="project" value="UniProtKB-KW"/>
</dbReference>
<keyword evidence="4" id="KW-1185">Reference proteome</keyword>
<keyword evidence="1" id="KW-0227">DNA damage</keyword>
<organism evidence="3 4">
    <name type="scientific">Abditibacterium utsteinense</name>
    <dbReference type="NCBI Taxonomy" id="1960156"/>
    <lineage>
        <taxon>Bacteria</taxon>
        <taxon>Pseudomonadati</taxon>
        <taxon>Abditibacteriota</taxon>
        <taxon>Abditibacteriia</taxon>
        <taxon>Abditibacteriales</taxon>
        <taxon>Abditibacteriaceae</taxon>
        <taxon>Abditibacterium</taxon>
    </lineage>
</organism>
<dbReference type="Proteomes" id="UP000237684">
    <property type="component" value="Unassembled WGS sequence"/>
</dbReference>
<dbReference type="OrthoDB" id="9802228at2"/>
<dbReference type="RefSeq" id="WP_105482439.1">
    <property type="nucleotide sequence ID" value="NZ_NIGF01000002.1"/>
</dbReference>
<dbReference type="InterPro" id="IPR036388">
    <property type="entry name" value="WH-like_DNA-bd_sf"/>
</dbReference>
<dbReference type="PANTHER" id="PTHR42942">
    <property type="entry name" value="6-O-METHYLGUANINE DNA METHYLTRANSFERASE"/>
    <property type="match status" value="1"/>
</dbReference>